<keyword evidence="2" id="KW-0479">Metal-binding</keyword>
<dbReference type="InterPro" id="IPR052035">
    <property type="entry name" value="ZnF_BED_domain_contain"/>
</dbReference>
<dbReference type="InterPro" id="IPR008906">
    <property type="entry name" value="HATC_C_dom"/>
</dbReference>
<evidence type="ECO:0000256" key="2">
    <source>
        <dbReference type="ARBA" id="ARBA00022723"/>
    </source>
</evidence>
<gene>
    <name evidence="8" type="ORF">niasHT_031873</name>
</gene>
<evidence type="ECO:0000256" key="1">
    <source>
        <dbReference type="ARBA" id="ARBA00004123"/>
    </source>
</evidence>
<evidence type="ECO:0000256" key="6">
    <source>
        <dbReference type="PROSITE-ProRule" id="PRU00023"/>
    </source>
</evidence>
<accession>A0ABD2HT16</accession>
<feature type="repeat" description="ANK" evidence="6">
    <location>
        <begin position="682"/>
        <end position="714"/>
    </location>
</feature>
<reference evidence="8 9" key="1">
    <citation type="submission" date="2024-10" db="EMBL/GenBank/DDBJ databases">
        <authorList>
            <person name="Kim D."/>
        </authorList>
    </citation>
    <scope>NUCLEOTIDE SEQUENCE [LARGE SCALE GENOMIC DNA]</scope>
    <source>
        <strain evidence="8">BH-2024</strain>
    </source>
</reference>
<dbReference type="EMBL" id="JBICBT010001358">
    <property type="protein sequence ID" value="KAL3071509.1"/>
    <property type="molecule type" value="Genomic_DNA"/>
</dbReference>
<evidence type="ECO:0000256" key="5">
    <source>
        <dbReference type="ARBA" id="ARBA00023242"/>
    </source>
</evidence>
<dbReference type="Pfam" id="PF12796">
    <property type="entry name" value="Ank_2"/>
    <property type="match status" value="3"/>
</dbReference>
<dbReference type="PROSITE" id="PS50088">
    <property type="entry name" value="ANK_REPEAT"/>
    <property type="match status" value="5"/>
</dbReference>
<dbReference type="SMART" id="SM00248">
    <property type="entry name" value="ANK"/>
    <property type="match status" value="7"/>
</dbReference>
<dbReference type="InterPro" id="IPR036770">
    <property type="entry name" value="Ankyrin_rpt-contain_sf"/>
</dbReference>
<proteinExistence type="predicted"/>
<sequence length="813" mass="90904">MQTADDEGIDEQKLLFLACIQGKLETAKFVVERLGANIEATIDDMGNTPLIFVSLQGKAEFVRYFLARGANISQTNGRGLFQKSKNGKVGICLVCKEQNRQKSEFSINDSSTKSLVIHLNSSLHKGSEYDKKFQQLETEWKDAKQKKHKEQPKITNVMNITSSGESHYRKEVLPKIYERVQTKIKADLEQCTALSFTSDCWAGTSDNFISLTAHGIDKNWFYKERILAVTNFPGEHTGSAIAMKLRSILEEWSIEGANVHCFVTDSAKNMCRAFKEVDENGSAILPFFNANCAAHLLNLVVKEGLSADLDIEKLFVKCRKIVGHFKKSNKALGKLHEIQEFLEIPEHCLLQEVSTRWNSGLMMIERLYEQKKAINEYAYQNCDFGLTLTSEEWSILEELIAVLKPAEVMTKGLSKSPISVVIPYARVMHDELYEMKLFSRKVDQVRTIMYNSLKRRFFALQNQKVYAVSTFLDPRFDRVILAEMTSNVFRANVIAWIKAMFEPLQPEIFDFDDQQFTMPPDQSVSPPPKRNGSFFDRLNNIVKSNIDRRTPTEQHENIELEFQDYLECGLEETNANPIECWRKLSNQFPKLAKLANKFLSTPATSVPSERTFKTARFSALHCAAVGGNSEVCELLLEAGANVNQRKPDGTTPLMEASQRNQLNVAKCLVEIGGADIELADSDGHTPLTLAAFAGQLDFVRYLLAHGALINGTDIAGASPLHYAAGIDVKQQAGKSGITALHAAYLANDLNIVKFLVEEAGADLEIRDATGRTALMGAASDGLADIVQYLVTKKARTDWKDENGGPENSNQAES</sequence>
<dbReference type="PANTHER" id="PTHR46481:SF10">
    <property type="entry name" value="ZINC FINGER BED DOMAIN-CONTAINING PROTEIN 39"/>
    <property type="match status" value="1"/>
</dbReference>
<dbReference type="InterPro" id="IPR012337">
    <property type="entry name" value="RNaseH-like_sf"/>
</dbReference>
<feature type="repeat" description="ANK" evidence="6">
    <location>
        <begin position="769"/>
        <end position="801"/>
    </location>
</feature>
<dbReference type="SUPFAM" id="SSF48403">
    <property type="entry name" value="Ankyrin repeat"/>
    <property type="match status" value="2"/>
</dbReference>
<dbReference type="GO" id="GO:0005634">
    <property type="term" value="C:nucleus"/>
    <property type="evidence" value="ECO:0007669"/>
    <property type="project" value="UniProtKB-SubCell"/>
</dbReference>
<comment type="subcellular location">
    <subcellularLocation>
        <location evidence="1">Nucleus</location>
    </subcellularLocation>
</comment>
<dbReference type="PANTHER" id="PTHR46481">
    <property type="entry name" value="ZINC FINGER BED DOMAIN-CONTAINING PROTEIN 4"/>
    <property type="match status" value="1"/>
</dbReference>
<feature type="repeat" description="ANK" evidence="6">
    <location>
        <begin position="615"/>
        <end position="647"/>
    </location>
</feature>
<dbReference type="AlphaFoldDB" id="A0ABD2HT16"/>
<keyword evidence="4" id="KW-0862">Zinc</keyword>
<dbReference type="Gene3D" id="1.25.40.20">
    <property type="entry name" value="Ankyrin repeat-containing domain"/>
    <property type="match status" value="4"/>
</dbReference>
<organism evidence="8 9">
    <name type="scientific">Heterodera trifolii</name>
    <dbReference type="NCBI Taxonomy" id="157864"/>
    <lineage>
        <taxon>Eukaryota</taxon>
        <taxon>Metazoa</taxon>
        <taxon>Ecdysozoa</taxon>
        <taxon>Nematoda</taxon>
        <taxon>Chromadorea</taxon>
        <taxon>Rhabditida</taxon>
        <taxon>Tylenchina</taxon>
        <taxon>Tylenchomorpha</taxon>
        <taxon>Tylenchoidea</taxon>
        <taxon>Heteroderidae</taxon>
        <taxon>Heteroderinae</taxon>
        <taxon>Heterodera</taxon>
    </lineage>
</organism>
<dbReference type="SUPFAM" id="SSF53098">
    <property type="entry name" value="Ribonuclease H-like"/>
    <property type="match status" value="1"/>
</dbReference>
<evidence type="ECO:0000313" key="9">
    <source>
        <dbReference type="Proteomes" id="UP001620626"/>
    </source>
</evidence>
<evidence type="ECO:0000259" key="7">
    <source>
        <dbReference type="Pfam" id="PF05699"/>
    </source>
</evidence>
<comment type="caution">
    <text evidence="8">The sequence shown here is derived from an EMBL/GenBank/DDBJ whole genome shotgun (WGS) entry which is preliminary data.</text>
</comment>
<protein>
    <recommendedName>
        <fullName evidence="7">HAT C-terminal dimerisation domain-containing protein</fullName>
    </recommendedName>
</protein>
<dbReference type="GO" id="GO:0008270">
    <property type="term" value="F:zinc ion binding"/>
    <property type="evidence" value="ECO:0007669"/>
    <property type="project" value="UniProtKB-KW"/>
</dbReference>
<name>A0ABD2HT16_9BILA</name>
<feature type="domain" description="HAT C-terminal dimerisation" evidence="7">
    <location>
        <begin position="562"/>
        <end position="615"/>
    </location>
</feature>
<keyword evidence="3" id="KW-0863">Zinc-finger</keyword>
<dbReference type="Proteomes" id="UP001620626">
    <property type="component" value="Unassembled WGS sequence"/>
</dbReference>
<keyword evidence="9" id="KW-1185">Reference proteome</keyword>
<dbReference type="PROSITE" id="PS50297">
    <property type="entry name" value="ANK_REP_REGION"/>
    <property type="match status" value="3"/>
</dbReference>
<evidence type="ECO:0000313" key="8">
    <source>
        <dbReference type="EMBL" id="KAL3071509.1"/>
    </source>
</evidence>
<feature type="repeat" description="ANK" evidence="6">
    <location>
        <begin position="735"/>
        <end position="768"/>
    </location>
</feature>
<evidence type="ECO:0000256" key="4">
    <source>
        <dbReference type="ARBA" id="ARBA00022833"/>
    </source>
</evidence>
<dbReference type="InterPro" id="IPR002110">
    <property type="entry name" value="Ankyrin_rpt"/>
</dbReference>
<keyword evidence="5" id="KW-0539">Nucleus</keyword>
<evidence type="ECO:0000256" key="3">
    <source>
        <dbReference type="ARBA" id="ARBA00022771"/>
    </source>
</evidence>
<keyword evidence="6" id="KW-0040">ANK repeat</keyword>
<dbReference type="Pfam" id="PF00023">
    <property type="entry name" value="Ank"/>
    <property type="match status" value="1"/>
</dbReference>
<feature type="repeat" description="ANK" evidence="6">
    <location>
        <begin position="45"/>
        <end position="77"/>
    </location>
</feature>
<dbReference type="Pfam" id="PF05699">
    <property type="entry name" value="Dimer_Tnp_hAT"/>
    <property type="match status" value="1"/>
</dbReference>